<feature type="compositionally biased region" description="Basic and acidic residues" evidence="1">
    <location>
        <begin position="63"/>
        <end position="73"/>
    </location>
</feature>
<protein>
    <recommendedName>
        <fullName evidence="4">Sporulation protein</fullName>
    </recommendedName>
</protein>
<proteinExistence type="predicted"/>
<accession>A0ABQ4N8S3</accession>
<evidence type="ECO:0000313" key="2">
    <source>
        <dbReference type="EMBL" id="GIQ64571.1"/>
    </source>
</evidence>
<feature type="compositionally biased region" description="Low complexity" evidence="1">
    <location>
        <begin position="288"/>
        <end position="299"/>
    </location>
</feature>
<comment type="caution">
    <text evidence="2">The sequence shown here is derived from an EMBL/GenBank/DDBJ whole genome shotgun (WGS) entry which is preliminary data.</text>
</comment>
<sequence length="312" mass="34590">MVNYVSAMHAYFAGGNKAYTLKKRKGGIRAMRYRTTAILLSVIIALAATTGCNYVRRVQDSDLDYGSRQKGDPKTIGSKMYGSTTNDPRQHDNRYFEYSRALSSEVAKLNGVATSVVMLTDKNAYVGLVLDWTAVGTLRSGGRASREQNNTGMNEGVYNADTGSSYWDNRKMVTPYNSYFSVNDLNQISGELKQSVAVIVRRLAPAVEEVHISANMDFVNELVEYAKESWAGRPLEPYTEDFNRLVKYQFAGVGDVPAPLQRIKERRAAGADKPSIPPQEEKTRPSEAQRAAGAQRSSAPDTLIRTGQQQYK</sequence>
<evidence type="ECO:0000313" key="3">
    <source>
        <dbReference type="Proteomes" id="UP000680304"/>
    </source>
</evidence>
<feature type="region of interest" description="Disordered" evidence="1">
    <location>
        <begin position="264"/>
        <end position="312"/>
    </location>
</feature>
<organism evidence="2 3">
    <name type="scientific">Paenibacillus cisolokensis</name>
    <dbReference type="NCBI Taxonomy" id="1658519"/>
    <lineage>
        <taxon>Bacteria</taxon>
        <taxon>Bacillati</taxon>
        <taxon>Bacillota</taxon>
        <taxon>Bacilli</taxon>
        <taxon>Bacillales</taxon>
        <taxon>Paenibacillaceae</taxon>
        <taxon>Paenibacillus</taxon>
    </lineage>
</organism>
<dbReference type="EMBL" id="BOVJ01000100">
    <property type="protein sequence ID" value="GIQ64571.1"/>
    <property type="molecule type" value="Genomic_DNA"/>
</dbReference>
<evidence type="ECO:0000256" key="1">
    <source>
        <dbReference type="SAM" id="MobiDB-lite"/>
    </source>
</evidence>
<keyword evidence="3" id="KW-1185">Reference proteome</keyword>
<feature type="region of interest" description="Disordered" evidence="1">
    <location>
        <begin position="63"/>
        <end position="92"/>
    </location>
</feature>
<evidence type="ECO:0008006" key="4">
    <source>
        <dbReference type="Google" id="ProtNLM"/>
    </source>
</evidence>
<dbReference type="Proteomes" id="UP000680304">
    <property type="component" value="Unassembled WGS sequence"/>
</dbReference>
<gene>
    <name evidence="2" type="ORF">PACILC2_31390</name>
</gene>
<reference evidence="2 3" key="1">
    <citation type="submission" date="2021-04" db="EMBL/GenBank/DDBJ databases">
        <title>Draft genome sequence of Paenibacillus cisolokensis, LC2-13A.</title>
        <authorList>
            <person name="Uke A."/>
            <person name="Chhe C."/>
            <person name="Baramee S."/>
            <person name="Kosugi A."/>
        </authorList>
    </citation>
    <scope>NUCLEOTIDE SEQUENCE [LARGE SCALE GENOMIC DNA]</scope>
    <source>
        <strain evidence="2 3">LC2-13A</strain>
    </source>
</reference>
<name>A0ABQ4N8S3_9BACL</name>